<dbReference type="STRING" id="301148.B4135_1530"/>
<dbReference type="AlphaFoldDB" id="A0A150MBI0"/>
<comment type="caution">
    <text evidence="1">The sequence shown here is derived from an EMBL/GenBank/DDBJ whole genome shotgun (WGS) entry which is preliminary data.</text>
</comment>
<organism evidence="1 2">
    <name type="scientific">Caldibacillus debilis</name>
    <dbReference type="NCBI Taxonomy" id="301148"/>
    <lineage>
        <taxon>Bacteria</taxon>
        <taxon>Bacillati</taxon>
        <taxon>Bacillota</taxon>
        <taxon>Bacilli</taxon>
        <taxon>Bacillales</taxon>
        <taxon>Bacillaceae</taxon>
        <taxon>Caldibacillus</taxon>
    </lineage>
</organism>
<dbReference type="EMBL" id="LQYT01000016">
    <property type="protein sequence ID" value="KYD21904.1"/>
    <property type="molecule type" value="Genomic_DNA"/>
</dbReference>
<reference evidence="1 2" key="1">
    <citation type="submission" date="2016-01" db="EMBL/GenBank/DDBJ databases">
        <title>Draft Genome Sequences of Seven Thermophilic Sporeformers Isolated from Foods.</title>
        <authorList>
            <person name="Berendsen E.M."/>
            <person name="Wells-Bennik M.H."/>
            <person name="Krawcyk A.O."/>
            <person name="De Jong A."/>
            <person name="Holsappel S."/>
            <person name="Eijlander R.T."/>
            <person name="Kuipers O.P."/>
        </authorList>
    </citation>
    <scope>NUCLEOTIDE SEQUENCE [LARGE SCALE GENOMIC DNA]</scope>
    <source>
        <strain evidence="1 2">B4135</strain>
    </source>
</reference>
<gene>
    <name evidence="1" type="ORF">B4135_1530</name>
</gene>
<proteinExistence type="predicted"/>
<dbReference type="Proteomes" id="UP000075683">
    <property type="component" value="Unassembled WGS sequence"/>
</dbReference>
<evidence type="ECO:0000313" key="2">
    <source>
        <dbReference type="Proteomes" id="UP000075683"/>
    </source>
</evidence>
<accession>A0A150MBI0</accession>
<sequence length="40" mass="4647">MAIVEGGNRYVCLSCRFIPFGWKFAREICRKCFGASWQKS</sequence>
<evidence type="ECO:0000313" key="1">
    <source>
        <dbReference type="EMBL" id="KYD21904.1"/>
    </source>
</evidence>
<protein>
    <submittedName>
        <fullName evidence="1">Uncharacterized protein</fullName>
    </submittedName>
</protein>
<name>A0A150MBI0_9BACI</name>